<keyword evidence="2" id="KW-1185">Reference proteome</keyword>
<comment type="caution">
    <text evidence="1">The sequence shown here is derived from an EMBL/GenBank/DDBJ whole genome shotgun (WGS) entry which is preliminary data.</text>
</comment>
<name>A0ACA9NXS7_9GLOM</name>
<organism evidence="1 2">
    <name type="scientific">Racocetra persica</name>
    <dbReference type="NCBI Taxonomy" id="160502"/>
    <lineage>
        <taxon>Eukaryota</taxon>
        <taxon>Fungi</taxon>
        <taxon>Fungi incertae sedis</taxon>
        <taxon>Mucoromycota</taxon>
        <taxon>Glomeromycotina</taxon>
        <taxon>Glomeromycetes</taxon>
        <taxon>Diversisporales</taxon>
        <taxon>Gigasporaceae</taxon>
        <taxon>Racocetra</taxon>
    </lineage>
</organism>
<accession>A0ACA9NXS7</accession>
<reference evidence="1" key="1">
    <citation type="submission" date="2021-06" db="EMBL/GenBank/DDBJ databases">
        <authorList>
            <person name="Kallberg Y."/>
            <person name="Tangrot J."/>
            <person name="Rosling A."/>
        </authorList>
    </citation>
    <scope>NUCLEOTIDE SEQUENCE</scope>
    <source>
        <strain evidence="1">MA461A</strain>
    </source>
</reference>
<gene>
    <name evidence="1" type="ORF">RPERSI_LOCUS8824</name>
</gene>
<proteinExistence type="predicted"/>
<feature type="non-terminal residue" evidence="1">
    <location>
        <position position="106"/>
    </location>
</feature>
<evidence type="ECO:0000313" key="1">
    <source>
        <dbReference type="EMBL" id="CAG8674374.1"/>
    </source>
</evidence>
<protein>
    <submittedName>
        <fullName evidence="1">3721_t:CDS:1</fullName>
    </submittedName>
</protein>
<sequence>MDLSHDDINSVKDNYFKNELAKVELAEVKPPSTNLLYKPEVVEIFDINFPVFEIFDVDSSEEKNDKLALKIYKGQTLNHGRKLKRKHTESSVKAESSIEAESSVEN</sequence>
<evidence type="ECO:0000313" key="2">
    <source>
        <dbReference type="Proteomes" id="UP000789920"/>
    </source>
</evidence>
<dbReference type="Proteomes" id="UP000789920">
    <property type="component" value="Unassembled WGS sequence"/>
</dbReference>
<dbReference type="EMBL" id="CAJVQC010016218">
    <property type="protein sequence ID" value="CAG8674374.1"/>
    <property type="molecule type" value="Genomic_DNA"/>
</dbReference>